<dbReference type="Proteomes" id="UP000266188">
    <property type="component" value="Unassembled WGS sequence"/>
</dbReference>
<evidence type="ECO:0000313" key="1">
    <source>
        <dbReference type="EMBL" id="RJE16434.1"/>
    </source>
</evidence>
<keyword evidence="2" id="KW-1185">Reference proteome</keyword>
<comment type="caution">
    <text evidence="1">The sequence shown here is derived from an EMBL/GenBank/DDBJ whole genome shotgun (WGS) entry which is preliminary data.</text>
</comment>
<evidence type="ECO:0000313" key="2">
    <source>
        <dbReference type="Proteomes" id="UP000266188"/>
    </source>
</evidence>
<protein>
    <submittedName>
        <fullName evidence="1">Uncharacterized protein</fullName>
    </submittedName>
</protein>
<proteinExistence type="predicted"/>
<name>A0A3A2ZAG3_9EURO</name>
<organism evidence="1 2">
    <name type="scientific">Aspergillus sclerotialis</name>
    <dbReference type="NCBI Taxonomy" id="2070753"/>
    <lineage>
        <taxon>Eukaryota</taxon>
        <taxon>Fungi</taxon>
        <taxon>Dikarya</taxon>
        <taxon>Ascomycota</taxon>
        <taxon>Pezizomycotina</taxon>
        <taxon>Eurotiomycetes</taxon>
        <taxon>Eurotiomycetidae</taxon>
        <taxon>Eurotiales</taxon>
        <taxon>Aspergillaceae</taxon>
        <taxon>Aspergillus</taxon>
        <taxon>Aspergillus subgen. Polypaecilum</taxon>
    </lineage>
</organism>
<dbReference type="AlphaFoldDB" id="A0A3A2ZAG3"/>
<sequence>MAFRDYRDTTTMNRWARSENSSGLMSTVGSTKAAPSWAPTEVYRAKISQRRLTALTCTNSTPSS</sequence>
<accession>A0A3A2ZAG3</accession>
<dbReference type="EMBL" id="MVGC01005140">
    <property type="protein sequence ID" value="RJE16434.1"/>
    <property type="molecule type" value="Genomic_DNA"/>
</dbReference>
<reference evidence="2" key="1">
    <citation type="submission" date="2017-02" db="EMBL/GenBank/DDBJ databases">
        <authorList>
            <person name="Tafer H."/>
            <person name="Lopandic K."/>
        </authorList>
    </citation>
    <scope>NUCLEOTIDE SEQUENCE [LARGE SCALE GENOMIC DNA]</scope>
    <source>
        <strain evidence="2">CBS 366.77</strain>
    </source>
</reference>
<gene>
    <name evidence="1" type="ORF">PHISCL_11229</name>
</gene>